<accession>A0A0F9DN89</accession>
<gene>
    <name evidence="2" type="ORF">LCGC14_2468270</name>
</gene>
<dbReference type="Pfam" id="PF22237">
    <property type="entry name" value="SO2946-like_C"/>
    <property type="match status" value="1"/>
</dbReference>
<evidence type="ECO:0000313" key="2">
    <source>
        <dbReference type="EMBL" id="KKL19161.1"/>
    </source>
</evidence>
<protein>
    <recommendedName>
        <fullName evidence="1">SO2946-like C-terminal domain-containing protein</fullName>
    </recommendedName>
</protein>
<evidence type="ECO:0000259" key="1">
    <source>
        <dbReference type="Pfam" id="PF22237"/>
    </source>
</evidence>
<name>A0A0F9DN89_9ZZZZ</name>
<comment type="caution">
    <text evidence="2">The sequence shown here is derived from an EMBL/GenBank/DDBJ whole genome shotgun (WGS) entry which is preliminary data.</text>
</comment>
<feature type="domain" description="SO2946-like C-terminal" evidence="1">
    <location>
        <begin position="232"/>
        <end position="335"/>
    </location>
</feature>
<dbReference type="EMBL" id="LAZR01038591">
    <property type="protein sequence ID" value="KKL19161.1"/>
    <property type="molecule type" value="Genomic_DNA"/>
</dbReference>
<organism evidence="2">
    <name type="scientific">marine sediment metagenome</name>
    <dbReference type="NCBI Taxonomy" id="412755"/>
    <lineage>
        <taxon>unclassified sequences</taxon>
        <taxon>metagenomes</taxon>
        <taxon>ecological metagenomes</taxon>
    </lineage>
</organism>
<feature type="non-terminal residue" evidence="2">
    <location>
        <position position="1"/>
    </location>
</feature>
<sequence length="357" mass="38529">YSDDQWTDVWKTLLAPVIASQGVFRDQLNDLIVSLPLTPSPITVQTGRALVNGIWYESNINVSVAIPTPAGNPRVDRIVLRADWALQTVRITRIAGAEAASPVPPALVQIDGTTWDLPLWQIRITVGAATSVERDEREFIGQYVPTGVTDERVYLEEEFFLPTTAMVDGEFINSSGISITGDWVVNAFGGFGSGAATLRAVSAGAGSAVDIQSREHRPELISAHLIIRAKQPATDANLDRVLGFLDSAISLTPTNGVFFRADGVGNWFAVTRAAGVETTTDTGQALDDVWRKFEIRQTEDDVVVFLIDDVVVANHTSDIPGADMSLREAIFDDGSGGAAGATDYMNVDYHRLAGDRV</sequence>
<dbReference type="InterPro" id="IPR053978">
    <property type="entry name" value="SO2946-like_C"/>
</dbReference>
<proteinExistence type="predicted"/>
<dbReference type="AlphaFoldDB" id="A0A0F9DN89"/>
<reference evidence="2" key="1">
    <citation type="journal article" date="2015" name="Nature">
        <title>Complex archaea that bridge the gap between prokaryotes and eukaryotes.</title>
        <authorList>
            <person name="Spang A."/>
            <person name="Saw J.H."/>
            <person name="Jorgensen S.L."/>
            <person name="Zaremba-Niedzwiedzka K."/>
            <person name="Martijn J."/>
            <person name="Lind A.E."/>
            <person name="van Eijk R."/>
            <person name="Schleper C."/>
            <person name="Guy L."/>
            <person name="Ettema T.J."/>
        </authorList>
    </citation>
    <scope>NUCLEOTIDE SEQUENCE</scope>
</reference>